<evidence type="ECO:0000256" key="7">
    <source>
        <dbReference type="ARBA" id="ARBA00023310"/>
    </source>
</evidence>
<dbReference type="Pfam" id="PF00213">
    <property type="entry name" value="OSCP"/>
    <property type="match status" value="1"/>
</dbReference>
<dbReference type="InterPro" id="IPR020781">
    <property type="entry name" value="ATPase_OSCP/d_CS"/>
</dbReference>
<keyword evidence="3 8" id="KW-0375">Hydrogen ion transport</keyword>
<keyword evidence="5 8" id="KW-0472">Membrane</keyword>
<keyword evidence="7 8" id="KW-0066">ATP synthesis</keyword>
<comment type="function">
    <text evidence="8">F(1)F(0) ATP synthase produces ATP from ADP in the presence of a proton or sodium gradient. F-type ATPases consist of two structural domains, F(1) containing the extramembraneous catalytic core and F(0) containing the membrane proton channel, linked together by a central stalk and a peripheral stalk. During catalysis, ATP synthesis in the catalytic domain of F(1) is coupled via a rotary mechanism of the central stalk subunits to proton translocation.</text>
</comment>
<dbReference type="NCBIfam" id="NF004406">
    <property type="entry name" value="PRK05758.3-2"/>
    <property type="match status" value="1"/>
</dbReference>
<organism evidence="9 10">
    <name type="scientific">Afipia clevelandensis ATCC 49720</name>
    <dbReference type="NCBI Taxonomy" id="883079"/>
    <lineage>
        <taxon>Bacteria</taxon>
        <taxon>Pseudomonadati</taxon>
        <taxon>Pseudomonadota</taxon>
        <taxon>Alphaproteobacteria</taxon>
        <taxon>Hyphomicrobiales</taxon>
        <taxon>Nitrobacteraceae</taxon>
        <taxon>Afipia</taxon>
    </lineage>
</organism>
<dbReference type="InterPro" id="IPR026015">
    <property type="entry name" value="ATP_synth_OSCP/delta_N_sf"/>
</dbReference>
<sequence>MVFFLGIRQLEEIFVATEDPSVTGVSGRYATALFELARDQKSVDSVKADLDKFSALLTESPDLLRLVRSPVFTADAQAKALDAVLAKAGIGGIAANFLKVLTKNRRLFAVADLIRAFRALVAKFKGEATAEVTVAEPLSDANLDALKSALKSVSGKDVDLNVKVDPSIIGGLVVKLGSRMVDSSLRTKLNSIKHAMKEAG</sequence>
<evidence type="ECO:0000256" key="2">
    <source>
        <dbReference type="ARBA" id="ARBA00022448"/>
    </source>
</evidence>
<keyword evidence="4 8" id="KW-0406">Ion transport</keyword>
<dbReference type="EMBL" id="AGWY01000012">
    <property type="protein sequence ID" value="EKS33784.1"/>
    <property type="molecule type" value="Genomic_DNA"/>
</dbReference>
<dbReference type="PATRIC" id="fig|883079.3.peg.2966"/>
<dbReference type="GO" id="GO:0046933">
    <property type="term" value="F:proton-transporting ATP synthase activity, rotational mechanism"/>
    <property type="evidence" value="ECO:0007669"/>
    <property type="project" value="UniProtKB-UniRule"/>
</dbReference>
<dbReference type="HOGENOM" id="CLU_085114_0_1_5"/>
<dbReference type="AlphaFoldDB" id="K8NZA1"/>
<dbReference type="NCBIfam" id="TIGR01145">
    <property type="entry name" value="ATP_synt_delta"/>
    <property type="match status" value="1"/>
</dbReference>
<keyword evidence="8" id="KW-1003">Cell membrane</keyword>
<accession>K8NZA1</accession>
<keyword evidence="2 8" id="KW-0813">Transport</keyword>
<evidence type="ECO:0000313" key="10">
    <source>
        <dbReference type="Proteomes" id="UP000001095"/>
    </source>
</evidence>
<reference evidence="9 10" key="1">
    <citation type="submission" date="2012-04" db="EMBL/GenBank/DDBJ databases">
        <title>The Genome Sequence of Afipia clevelandensis ATCC 49720.</title>
        <authorList>
            <consortium name="The Broad Institute Genome Sequencing Platform"/>
            <person name="Earl A."/>
            <person name="Ward D."/>
            <person name="Feldgarden M."/>
            <person name="Gevers D."/>
            <person name="Huys G."/>
            <person name="Walker B."/>
            <person name="Young S.K."/>
            <person name="Zeng Q."/>
            <person name="Gargeya S."/>
            <person name="Fitzgerald M."/>
            <person name="Haas B."/>
            <person name="Abouelleil A."/>
            <person name="Alvarado L."/>
            <person name="Arachchi H.M."/>
            <person name="Berlin A."/>
            <person name="Chapman S.B."/>
            <person name="Goldberg J."/>
            <person name="Griggs A."/>
            <person name="Gujja S."/>
            <person name="Hansen M."/>
            <person name="Howarth C."/>
            <person name="Imamovic A."/>
            <person name="Larimer J."/>
            <person name="McCowen C."/>
            <person name="Montmayeur A."/>
            <person name="Murphy C."/>
            <person name="Neiman D."/>
            <person name="Pearson M."/>
            <person name="Priest M."/>
            <person name="Roberts A."/>
            <person name="Saif S."/>
            <person name="Shea T."/>
            <person name="Sisk P."/>
            <person name="Sykes S."/>
            <person name="Wortman J."/>
            <person name="Nusbaum C."/>
            <person name="Birren B."/>
        </authorList>
    </citation>
    <scope>NUCLEOTIDE SEQUENCE [LARGE SCALE GENOMIC DNA]</scope>
    <source>
        <strain evidence="9 10">ATCC 49720</strain>
    </source>
</reference>
<dbReference type="PROSITE" id="PS00389">
    <property type="entry name" value="ATPASE_DELTA"/>
    <property type="match status" value="1"/>
</dbReference>
<dbReference type="InterPro" id="IPR000711">
    <property type="entry name" value="ATPase_OSCP/dsu"/>
</dbReference>
<evidence type="ECO:0000256" key="1">
    <source>
        <dbReference type="ARBA" id="ARBA00004370"/>
    </source>
</evidence>
<dbReference type="HAMAP" id="MF_01416">
    <property type="entry name" value="ATP_synth_delta_bact"/>
    <property type="match status" value="1"/>
</dbReference>
<keyword evidence="10" id="KW-1185">Reference proteome</keyword>
<evidence type="ECO:0000256" key="3">
    <source>
        <dbReference type="ARBA" id="ARBA00022781"/>
    </source>
</evidence>
<keyword evidence="6 8" id="KW-0139">CF(1)</keyword>
<evidence type="ECO:0000256" key="8">
    <source>
        <dbReference type="HAMAP-Rule" id="MF_01416"/>
    </source>
</evidence>
<dbReference type="Gene3D" id="1.10.520.20">
    <property type="entry name" value="N-terminal domain of the delta subunit of the F1F0-ATP synthase"/>
    <property type="match status" value="1"/>
</dbReference>
<dbReference type="SUPFAM" id="SSF47928">
    <property type="entry name" value="N-terminal domain of the delta subunit of the F1F0-ATP synthase"/>
    <property type="match status" value="1"/>
</dbReference>
<gene>
    <name evidence="8" type="primary">atpH</name>
    <name evidence="9" type="ORF">HMPREF9696_02904</name>
</gene>
<evidence type="ECO:0000313" key="9">
    <source>
        <dbReference type="EMBL" id="EKS33784.1"/>
    </source>
</evidence>
<comment type="function">
    <text evidence="8">This protein is part of the stalk that links CF(0) to CF(1). It either transmits conformational changes from CF(0) to CF(1) or is implicated in proton conduction.</text>
</comment>
<evidence type="ECO:0000256" key="6">
    <source>
        <dbReference type="ARBA" id="ARBA00023196"/>
    </source>
</evidence>
<protein>
    <recommendedName>
        <fullName evidence="8">ATP synthase subunit delta</fullName>
    </recommendedName>
    <alternativeName>
        <fullName evidence="8">ATP synthase F(1) sector subunit delta</fullName>
    </alternativeName>
    <alternativeName>
        <fullName evidence="8">F-type ATPase subunit delta</fullName>
        <shortName evidence="8">F-ATPase subunit delta</shortName>
    </alternativeName>
</protein>
<evidence type="ECO:0000256" key="4">
    <source>
        <dbReference type="ARBA" id="ARBA00023065"/>
    </source>
</evidence>
<comment type="similarity">
    <text evidence="8">Belongs to the ATPase delta chain family.</text>
</comment>
<name>K8NZA1_9BRAD</name>
<dbReference type="Proteomes" id="UP000001095">
    <property type="component" value="Unassembled WGS sequence"/>
</dbReference>
<evidence type="ECO:0000256" key="5">
    <source>
        <dbReference type="ARBA" id="ARBA00023136"/>
    </source>
</evidence>
<dbReference type="GO" id="GO:0045259">
    <property type="term" value="C:proton-transporting ATP synthase complex"/>
    <property type="evidence" value="ECO:0007669"/>
    <property type="project" value="UniProtKB-KW"/>
</dbReference>
<comment type="caution">
    <text evidence="9">The sequence shown here is derived from an EMBL/GenBank/DDBJ whole genome shotgun (WGS) entry which is preliminary data.</text>
</comment>
<proteinExistence type="inferred from homology"/>
<dbReference type="PANTHER" id="PTHR11910">
    <property type="entry name" value="ATP SYNTHASE DELTA CHAIN"/>
    <property type="match status" value="1"/>
</dbReference>
<comment type="subcellular location">
    <subcellularLocation>
        <location evidence="8">Cell membrane</location>
        <topology evidence="8">Peripheral membrane protein</topology>
    </subcellularLocation>
    <subcellularLocation>
        <location evidence="1">Membrane</location>
    </subcellularLocation>
</comment>
<dbReference type="GO" id="GO:0005886">
    <property type="term" value="C:plasma membrane"/>
    <property type="evidence" value="ECO:0007669"/>
    <property type="project" value="UniProtKB-SubCell"/>
</dbReference>
<dbReference type="PRINTS" id="PR00125">
    <property type="entry name" value="ATPASEDELTA"/>
</dbReference>